<dbReference type="SUPFAM" id="SSF56112">
    <property type="entry name" value="Protein kinase-like (PK-like)"/>
    <property type="match status" value="1"/>
</dbReference>
<proteinExistence type="predicted"/>
<dbReference type="Proteomes" id="UP000196125">
    <property type="component" value="Unassembled WGS sequence"/>
</dbReference>
<reference evidence="1 4" key="2">
    <citation type="submission" date="2023-11" db="EMBL/GenBank/DDBJ databases">
        <title>Plant-associative lifestyle of Vibrio porteresiae and its evolutionary dynamics.</title>
        <authorList>
            <person name="Rameshkumar N."/>
            <person name="Kirti K."/>
        </authorList>
    </citation>
    <scope>NUCLEOTIDE SEQUENCE [LARGE SCALE GENOMIC DNA]</scope>
    <source>
        <strain evidence="1 4">MSSRF38</strain>
    </source>
</reference>
<gene>
    <name evidence="1" type="ORF">SBX37_04850</name>
    <name evidence="2" type="ORF">VIM7927_02841</name>
</gene>
<dbReference type="InterPro" id="IPR029044">
    <property type="entry name" value="Nucleotide-diphossugar_trans"/>
</dbReference>
<protein>
    <submittedName>
        <fullName evidence="1">Capsular biosynthesis protein</fullName>
    </submittedName>
</protein>
<evidence type="ECO:0000313" key="1">
    <source>
        <dbReference type="EMBL" id="MDW6002200.1"/>
    </source>
</evidence>
<sequence>MFLIMSAAYVGQELESEFGRLPPSFLPLGNQRLFKHQINSIPENYEIYLSIPESYDVTECDIKWLDKHDIHIIKTPDNLTLGASLVAALNLSEQGLDKDLHILFGDTLIPELSEFVNFHNDIIGVSTIKENYNWTELQGNKIQWIDIKNDKLTDKVIVNGYFKISKPRAFVKAITKSHWDFIDGLNLYQNDNNVKEVLVNKWLDFGHVNTYYQSKSEFTTQRAFNDLSICQDWIEKSSAKNIKIKAEANWFKSIPDEMKIFIPQFLGDNDTRGEYSYRLEYLYYTALNELYVFSLLPEIKWEQIIDSCLSFIKLCRDYNYNGASINSLKNLFGEKTLERVNEFCADKKIDTFTKWNFNGEKISIDDLIYLSNKYLPQDEEITLLHGDFCFSNILYDFRSQRIKVIDPRGITPSNDFSIYGDYRYDLAKLSHSIIGLYDRIIAGYYSIDINYNSHDIQFSLDGERYYLAIQQIFVDKINKYFNLNEMNLLAMQIHLFISMLPLHADDHLRQDALFANAFRLYQKMKEFEI</sequence>
<dbReference type="Proteomes" id="UP001283366">
    <property type="component" value="Unassembled WGS sequence"/>
</dbReference>
<evidence type="ECO:0000313" key="2">
    <source>
        <dbReference type="EMBL" id="SMS01545.1"/>
    </source>
</evidence>
<organism evidence="2 3">
    <name type="scientific">Vibrio mangrovi</name>
    <dbReference type="NCBI Taxonomy" id="474394"/>
    <lineage>
        <taxon>Bacteria</taxon>
        <taxon>Pseudomonadati</taxon>
        <taxon>Pseudomonadota</taxon>
        <taxon>Gammaproteobacteria</taxon>
        <taxon>Vibrionales</taxon>
        <taxon>Vibrionaceae</taxon>
        <taxon>Vibrio</taxon>
    </lineage>
</organism>
<dbReference type="EMBL" id="JAWRCO010000001">
    <property type="protein sequence ID" value="MDW6002200.1"/>
    <property type="molecule type" value="Genomic_DNA"/>
</dbReference>
<dbReference type="EMBL" id="FXXI01000005">
    <property type="protein sequence ID" value="SMS01545.1"/>
    <property type="molecule type" value="Genomic_DNA"/>
</dbReference>
<dbReference type="AlphaFoldDB" id="A0A1Y6IV52"/>
<name>A0A1Y6IV52_9VIBR</name>
<accession>A0A1Y6IV52</accession>
<dbReference type="OrthoDB" id="9814110at2"/>
<evidence type="ECO:0000313" key="3">
    <source>
        <dbReference type="Proteomes" id="UP000196125"/>
    </source>
</evidence>
<keyword evidence="4" id="KW-1185">Reference proteome</keyword>
<dbReference type="RefSeq" id="WP_087481577.1">
    <property type="nucleotide sequence ID" value="NZ_AP024883.1"/>
</dbReference>
<evidence type="ECO:0000313" key="4">
    <source>
        <dbReference type="Proteomes" id="UP001283366"/>
    </source>
</evidence>
<reference evidence="2 3" key="1">
    <citation type="submission" date="2017-05" db="EMBL/GenBank/DDBJ databases">
        <authorList>
            <person name="Song R."/>
            <person name="Chenine A.L."/>
            <person name="Ruprecht R.M."/>
        </authorList>
    </citation>
    <scope>NUCLEOTIDE SEQUENCE [LARGE SCALE GENOMIC DNA]</scope>
    <source>
        <strain evidence="2 3">CECT 7927</strain>
    </source>
</reference>
<dbReference type="InterPro" id="IPR011009">
    <property type="entry name" value="Kinase-like_dom_sf"/>
</dbReference>
<dbReference type="Gene3D" id="3.90.550.10">
    <property type="entry name" value="Spore Coat Polysaccharide Biosynthesis Protein SpsA, Chain A"/>
    <property type="match status" value="1"/>
</dbReference>